<evidence type="ECO:0000313" key="1">
    <source>
        <dbReference type="EMBL" id="JAD48415.1"/>
    </source>
</evidence>
<reference evidence="1" key="2">
    <citation type="journal article" date="2015" name="Data Brief">
        <title>Shoot transcriptome of the giant reed, Arundo donax.</title>
        <authorList>
            <person name="Barrero R.A."/>
            <person name="Guerrero F.D."/>
            <person name="Moolhuijzen P."/>
            <person name="Goolsby J.A."/>
            <person name="Tidwell J."/>
            <person name="Bellgard S.E."/>
            <person name="Bellgard M.I."/>
        </authorList>
    </citation>
    <scope>NUCLEOTIDE SEQUENCE</scope>
    <source>
        <tissue evidence="1">Shoot tissue taken approximately 20 cm above the soil surface</tissue>
    </source>
</reference>
<proteinExistence type="predicted"/>
<reference evidence="1" key="1">
    <citation type="submission" date="2014-09" db="EMBL/GenBank/DDBJ databases">
        <authorList>
            <person name="Magalhaes I.L.F."/>
            <person name="Oliveira U."/>
            <person name="Santos F.R."/>
            <person name="Vidigal T.H.D.A."/>
            <person name="Brescovit A.D."/>
            <person name="Santos A.J."/>
        </authorList>
    </citation>
    <scope>NUCLEOTIDE SEQUENCE</scope>
    <source>
        <tissue evidence="1">Shoot tissue taken approximately 20 cm above the soil surface</tissue>
    </source>
</reference>
<sequence length="30" mass="3537">MHGCYTTVVTGLRKNIDRIYYEIDMKITSD</sequence>
<dbReference type="EMBL" id="GBRH01249480">
    <property type="protein sequence ID" value="JAD48415.1"/>
    <property type="molecule type" value="Transcribed_RNA"/>
</dbReference>
<dbReference type="AlphaFoldDB" id="A0A0A9AHH3"/>
<name>A0A0A9AHH3_ARUDO</name>
<accession>A0A0A9AHH3</accession>
<organism evidence="1">
    <name type="scientific">Arundo donax</name>
    <name type="common">Giant reed</name>
    <name type="synonym">Donax arundinaceus</name>
    <dbReference type="NCBI Taxonomy" id="35708"/>
    <lineage>
        <taxon>Eukaryota</taxon>
        <taxon>Viridiplantae</taxon>
        <taxon>Streptophyta</taxon>
        <taxon>Embryophyta</taxon>
        <taxon>Tracheophyta</taxon>
        <taxon>Spermatophyta</taxon>
        <taxon>Magnoliopsida</taxon>
        <taxon>Liliopsida</taxon>
        <taxon>Poales</taxon>
        <taxon>Poaceae</taxon>
        <taxon>PACMAD clade</taxon>
        <taxon>Arundinoideae</taxon>
        <taxon>Arundineae</taxon>
        <taxon>Arundo</taxon>
    </lineage>
</organism>
<protein>
    <submittedName>
        <fullName evidence="1">Uncharacterized protein</fullName>
    </submittedName>
</protein>